<dbReference type="Proteomes" id="UP000310636">
    <property type="component" value="Unassembled WGS sequence"/>
</dbReference>
<dbReference type="SMART" id="SM00448">
    <property type="entry name" value="REC"/>
    <property type="match status" value="1"/>
</dbReference>
<dbReference type="GO" id="GO:0003700">
    <property type="term" value="F:DNA-binding transcription factor activity"/>
    <property type="evidence" value="ECO:0007669"/>
    <property type="project" value="InterPro"/>
</dbReference>
<keyword evidence="8" id="KW-1185">Reference proteome</keyword>
<dbReference type="Gene3D" id="1.10.10.60">
    <property type="entry name" value="Homeodomain-like"/>
    <property type="match status" value="2"/>
</dbReference>
<dbReference type="CDD" id="cd17536">
    <property type="entry name" value="REC_YesN-like"/>
    <property type="match status" value="1"/>
</dbReference>
<dbReference type="PANTHER" id="PTHR43280:SF2">
    <property type="entry name" value="HTH-TYPE TRANSCRIPTIONAL REGULATOR EXSA"/>
    <property type="match status" value="1"/>
</dbReference>
<evidence type="ECO:0000259" key="6">
    <source>
        <dbReference type="PROSITE" id="PS50110"/>
    </source>
</evidence>
<dbReference type="InterPro" id="IPR018060">
    <property type="entry name" value="HTH_AraC"/>
</dbReference>
<evidence type="ECO:0000313" key="8">
    <source>
        <dbReference type="Proteomes" id="UP000310636"/>
    </source>
</evidence>
<dbReference type="PROSITE" id="PS01124">
    <property type="entry name" value="HTH_ARAC_FAMILY_2"/>
    <property type="match status" value="1"/>
</dbReference>
<dbReference type="PRINTS" id="PR00032">
    <property type="entry name" value="HTHARAC"/>
</dbReference>
<dbReference type="Pfam" id="PF00072">
    <property type="entry name" value="Response_reg"/>
    <property type="match status" value="1"/>
</dbReference>
<dbReference type="InterPro" id="IPR011006">
    <property type="entry name" value="CheY-like_superfamily"/>
</dbReference>
<dbReference type="InterPro" id="IPR009057">
    <property type="entry name" value="Homeodomain-like_sf"/>
</dbReference>
<accession>A0A4V3WFL6</accession>
<dbReference type="GO" id="GO:0000160">
    <property type="term" value="P:phosphorelay signal transduction system"/>
    <property type="evidence" value="ECO:0007669"/>
    <property type="project" value="InterPro"/>
</dbReference>
<evidence type="ECO:0000256" key="2">
    <source>
        <dbReference type="ARBA" id="ARBA00023125"/>
    </source>
</evidence>
<gene>
    <name evidence="7" type="ORF">E6C55_09765</name>
</gene>
<dbReference type="PANTHER" id="PTHR43280">
    <property type="entry name" value="ARAC-FAMILY TRANSCRIPTIONAL REGULATOR"/>
    <property type="match status" value="1"/>
</dbReference>
<evidence type="ECO:0000256" key="1">
    <source>
        <dbReference type="ARBA" id="ARBA00023015"/>
    </source>
</evidence>
<evidence type="ECO:0000256" key="3">
    <source>
        <dbReference type="ARBA" id="ARBA00023163"/>
    </source>
</evidence>
<keyword evidence="3" id="KW-0804">Transcription</keyword>
<dbReference type="GO" id="GO:0043565">
    <property type="term" value="F:sequence-specific DNA binding"/>
    <property type="evidence" value="ECO:0007669"/>
    <property type="project" value="InterPro"/>
</dbReference>
<keyword evidence="2" id="KW-0238">DNA-binding</keyword>
<feature type="modified residue" description="4-aspartylphosphate" evidence="4">
    <location>
        <position position="52"/>
    </location>
</feature>
<feature type="domain" description="Response regulatory" evidence="6">
    <location>
        <begin position="2"/>
        <end position="117"/>
    </location>
</feature>
<dbReference type="RefSeq" id="WP_136369601.1">
    <property type="nucleotide sequence ID" value="NZ_SSOB01000010.1"/>
</dbReference>
<dbReference type="InterPro" id="IPR020449">
    <property type="entry name" value="Tscrpt_reg_AraC-type_HTH"/>
</dbReference>
<protein>
    <submittedName>
        <fullName evidence="7">Response regulator</fullName>
    </submittedName>
</protein>
<evidence type="ECO:0000259" key="5">
    <source>
        <dbReference type="PROSITE" id="PS01124"/>
    </source>
</evidence>
<feature type="domain" description="HTH araC/xylS-type" evidence="5">
    <location>
        <begin position="456"/>
        <end position="554"/>
    </location>
</feature>
<dbReference type="InterPro" id="IPR001789">
    <property type="entry name" value="Sig_transdc_resp-reg_receiver"/>
</dbReference>
<comment type="caution">
    <text evidence="7">The sequence shown here is derived from an EMBL/GenBank/DDBJ whole genome shotgun (WGS) entry which is preliminary data.</text>
</comment>
<name>A0A4V3WFL6_9BACL</name>
<dbReference type="Pfam" id="PF12833">
    <property type="entry name" value="HTH_18"/>
    <property type="match status" value="1"/>
</dbReference>
<keyword evidence="4" id="KW-0597">Phosphoprotein</keyword>
<dbReference type="SMART" id="SM00342">
    <property type="entry name" value="HTH_ARAC"/>
    <property type="match status" value="1"/>
</dbReference>
<dbReference type="SUPFAM" id="SSF46689">
    <property type="entry name" value="Homeodomain-like"/>
    <property type="match status" value="2"/>
</dbReference>
<dbReference type="SUPFAM" id="SSF52172">
    <property type="entry name" value="CheY-like"/>
    <property type="match status" value="1"/>
</dbReference>
<dbReference type="Gene3D" id="3.40.50.2300">
    <property type="match status" value="1"/>
</dbReference>
<evidence type="ECO:0000256" key="4">
    <source>
        <dbReference type="PROSITE-ProRule" id="PRU00169"/>
    </source>
</evidence>
<keyword evidence="1" id="KW-0805">Transcription regulation</keyword>
<dbReference type="EMBL" id="SSOB01000010">
    <property type="protein sequence ID" value="THF80762.1"/>
    <property type="molecule type" value="Genomic_DNA"/>
</dbReference>
<reference evidence="7 8" key="1">
    <citation type="submission" date="2019-04" db="EMBL/GenBank/DDBJ databases">
        <title>Cohnella sp. nov. isolated from preserved vegetables.</title>
        <authorList>
            <person name="Lin S.-Y."/>
            <person name="Hung M.-H."/>
            <person name="Young C.-C."/>
        </authorList>
    </citation>
    <scope>NUCLEOTIDE SEQUENCE [LARGE SCALE GENOMIC DNA]</scope>
    <source>
        <strain evidence="7 8">CC-MHH1044</strain>
    </source>
</reference>
<proteinExistence type="predicted"/>
<dbReference type="OrthoDB" id="2498316at2"/>
<organism evidence="7 8">
    <name type="scientific">Cohnella fermenti</name>
    <dbReference type="NCBI Taxonomy" id="2565925"/>
    <lineage>
        <taxon>Bacteria</taxon>
        <taxon>Bacillati</taxon>
        <taxon>Bacillota</taxon>
        <taxon>Bacilli</taxon>
        <taxon>Bacillales</taxon>
        <taxon>Paenibacillaceae</taxon>
        <taxon>Cohnella</taxon>
    </lineage>
</organism>
<dbReference type="PROSITE" id="PS50110">
    <property type="entry name" value="RESPONSE_REGULATORY"/>
    <property type="match status" value="1"/>
</dbReference>
<dbReference type="AlphaFoldDB" id="A0A4V3WFL6"/>
<sequence>MNILIVDDEPLIRESAANHLKKAGAHRIYEAADGLEGLQAIGALRPDLVIADIRMPGMDGLELLAALKQRNDDTLFVLLTGYDRFEYVQSALHLGAFSYLLKPFAEEQFTELLAKVRETLERQNRAREAQLRQSIRLHQGTVWMRRRLAEDLVSRRLGNETAIRKRLAELELGTRFERGAHCIIIIALDRYRILSGSLPSDQIALIRYGVENIAMEVLERRSVDALAFDTEDGQGLILSYAPSPGGKSADTDTDADADADVNANDEMARLAAWAADIQECIRRYWRQEVTIGISPPFRALTQSAEACEAAKQALLQRLVRGGASIYLSEPGAMPKEPFKGIGFRVEQDMLAAFERFDTEAAQSIIQSLYEPFISYEYVDQASLLKLNFQLILLIFKIVERWNLEPTKLLGDELALYEEINGMSRIETIKQTFSEWIDRCFEAIRREKDKGSNRIIDKAISYIHEHYSEDVSLEMVAEQIPVSPTYLSSLFKREHNENFVEYVSNYRIEKAKLMLREGRRKIHEVAVLTGFGNVKYFYKVFKKKTGMRPSEYKDL</sequence>
<evidence type="ECO:0000313" key="7">
    <source>
        <dbReference type="EMBL" id="THF80762.1"/>
    </source>
</evidence>